<dbReference type="AlphaFoldDB" id="A0A1Y1X1N0"/>
<evidence type="ECO:0000313" key="5">
    <source>
        <dbReference type="EMBL" id="ORX79717.1"/>
    </source>
</evidence>
<dbReference type="InterPro" id="IPR032675">
    <property type="entry name" value="LRR_dom_sf"/>
</dbReference>
<dbReference type="SMART" id="SM00369">
    <property type="entry name" value="LRR_TYP"/>
    <property type="match status" value="4"/>
</dbReference>
<proteinExistence type="predicted"/>
<dbReference type="PANTHER" id="PTHR48057:SF30">
    <property type="entry name" value="DNA-DAMAGE-REPAIR_TOLERATION DRT100-LIKE PROTEIN"/>
    <property type="match status" value="1"/>
</dbReference>
<dbReference type="Pfam" id="PF00560">
    <property type="entry name" value="LRR_1"/>
    <property type="match status" value="3"/>
</dbReference>
<dbReference type="PANTHER" id="PTHR48057">
    <property type="entry name" value="LEUCINE-RICH REPEAT SERINE/THREONINE-PROTEIN KINASE 1"/>
    <property type="match status" value="1"/>
</dbReference>
<protein>
    <submittedName>
        <fullName evidence="5">L domain-like protein</fullName>
    </submittedName>
</protein>
<evidence type="ECO:0000313" key="6">
    <source>
        <dbReference type="Proteomes" id="UP000193944"/>
    </source>
</evidence>
<dbReference type="OrthoDB" id="676979at2759"/>
<evidence type="ECO:0000256" key="3">
    <source>
        <dbReference type="SAM" id="Phobius"/>
    </source>
</evidence>
<evidence type="ECO:0000256" key="4">
    <source>
        <dbReference type="SAM" id="SignalP"/>
    </source>
</evidence>
<reference evidence="5 6" key="1">
    <citation type="submission" date="2016-08" db="EMBL/GenBank/DDBJ databases">
        <title>A Parts List for Fungal Cellulosomes Revealed by Comparative Genomics.</title>
        <authorList>
            <consortium name="DOE Joint Genome Institute"/>
            <person name="Haitjema C.H."/>
            <person name="Gilmore S.P."/>
            <person name="Henske J.K."/>
            <person name="Solomon K.V."/>
            <person name="De Groot R."/>
            <person name="Kuo A."/>
            <person name="Mondo S.J."/>
            <person name="Salamov A.A."/>
            <person name="Labutti K."/>
            <person name="Zhao Z."/>
            <person name="Chiniquy J."/>
            <person name="Barry K."/>
            <person name="Brewer H.M."/>
            <person name="Purvine S.O."/>
            <person name="Wright A.T."/>
            <person name="Boxma B."/>
            <person name="Van Alen T."/>
            <person name="Hackstein J.H."/>
            <person name="Baker S.E."/>
            <person name="Grigoriev I.V."/>
            <person name="O'Malley M.A."/>
        </authorList>
    </citation>
    <scope>NUCLEOTIDE SEQUENCE [LARGE SCALE GENOMIC DNA]</scope>
    <source>
        <strain evidence="5 6">S4</strain>
    </source>
</reference>
<accession>A0A1Y1X1N0</accession>
<dbReference type="SUPFAM" id="SSF52058">
    <property type="entry name" value="L domain-like"/>
    <property type="match status" value="1"/>
</dbReference>
<evidence type="ECO:0000256" key="2">
    <source>
        <dbReference type="ARBA" id="ARBA00022737"/>
    </source>
</evidence>
<name>A0A1Y1X1N0_9FUNG</name>
<keyword evidence="1" id="KW-0433">Leucine-rich repeat</keyword>
<feature type="signal peptide" evidence="4">
    <location>
        <begin position="1"/>
        <end position="20"/>
    </location>
</feature>
<keyword evidence="4" id="KW-0732">Signal</keyword>
<keyword evidence="3" id="KW-0472">Membrane</keyword>
<dbReference type="PROSITE" id="PS51450">
    <property type="entry name" value="LRR"/>
    <property type="match status" value="2"/>
</dbReference>
<keyword evidence="6" id="KW-1185">Reference proteome</keyword>
<dbReference type="Proteomes" id="UP000193944">
    <property type="component" value="Unassembled WGS sequence"/>
</dbReference>
<dbReference type="Gene3D" id="3.80.10.10">
    <property type="entry name" value="Ribonuclease Inhibitor"/>
    <property type="match status" value="2"/>
</dbReference>
<keyword evidence="3" id="KW-1133">Transmembrane helix</keyword>
<dbReference type="EMBL" id="MCFG01000166">
    <property type="protein sequence ID" value="ORX79717.1"/>
    <property type="molecule type" value="Genomic_DNA"/>
</dbReference>
<reference evidence="5 6" key="2">
    <citation type="submission" date="2016-08" db="EMBL/GenBank/DDBJ databases">
        <title>Pervasive Adenine N6-methylation of Active Genes in Fungi.</title>
        <authorList>
            <consortium name="DOE Joint Genome Institute"/>
            <person name="Mondo S.J."/>
            <person name="Dannebaum R.O."/>
            <person name="Kuo R.C."/>
            <person name="Labutti K."/>
            <person name="Haridas S."/>
            <person name="Kuo A."/>
            <person name="Salamov A."/>
            <person name="Ahrendt S.R."/>
            <person name="Lipzen A."/>
            <person name="Sullivan W."/>
            <person name="Andreopoulos W.B."/>
            <person name="Clum A."/>
            <person name="Lindquist E."/>
            <person name="Daum C."/>
            <person name="Ramamoorthy G.K."/>
            <person name="Gryganskyi A."/>
            <person name="Culley D."/>
            <person name="Magnuson J.K."/>
            <person name="James T.Y."/>
            <person name="O'Malley M.A."/>
            <person name="Stajich J.E."/>
            <person name="Spatafora J.W."/>
            <person name="Visel A."/>
            <person name="Grigoriev I.V."/>
        </authorList>
    </citation>
    <scope>NUCLEOTIDE SEQUENCE [LARGE SCALE GENOMIC DNA]</scope>
    <source>
        <strain evidence="5 6">S4</strain>
    </source>
</reference>
<organism evidence="5 6">
    <name type="scientific">Anaeromyces robustus</name>
    <dbReference type="NCBI Taxonomy" id="1754192"/>
    <lineage>
        <taxon>Eukaryota</taxon>
        <taxon>Fungi</taxon>
        <taxon>Fungi incertae sedis</taxon>
        <taxon>Chytridiomycota</taxon>
        <taxon>Chytridiomycota incertae sedis</taxon>
        <taxon>Neocallimastigomycetes</taxon>
        <taxon>Neocallimastigales</taxon>
        <taxon>Neocallimastigaceae</taxon>
        <taxon>Anaeromyces</taxon>
    </lineage>
</organism>
<dbReference type="InterPro" id="IPR003591">
    <property type="entry name" value="Leu-rich_rpt_typical-subtyp"/>
</dbReference>
<comment type="caution">
    <text evidence="5">The sequence shown here is derived from an EMBL/GenBank/DDBJ whole genome shotgun (WGS) entry which is preliminary data.</text>
</comment>
<feature type="chain" id="PRO_5012892202" evidence="4">
    <location>
        <begin position="21"/>
        <end position="364"/>
    </location>
</feature>
<sequence>MYINGKKFGILLSVIGSVLASAKDECGFVNTLLGKSTSNDCCNEGYPYIKCSNNHITYINLSGRKINKELPKTFGSMKKLVSLNLSNTGIYGSIPSDLENLESLVEFNLGYNEITEIPDNIDSLKHLKILNVTHNKIKSYQKNTNNLKVLTDLDLSNNEIEDEILGDISNGILRVLNLSNNNISGSIPESLYNITSLVDINLSNNIIDGSIMEDISKITNLRNLDLGNNRLSGDIPTESFEKLKNMAHLNLEKNIGLSGKIPSITYDSIFYTCKFTDTNLCYSNKKNTNCEYSSYRCDDCKENAQYDGSMCKCKENYTGLGYILCSESEDTNLNKGSESGSLARISFSTFIISSLILIVSYLLI</sequence>
<gene>
    <name evidence="5" type="ORF">BCR32DRAFT_269302</name>
</gene>
<dbReference type="InterPro" id="IPR052595">
    <property type="entry name" value="LRRC69/RLP"/>
</dbReference>
<dbReference type="FunFam" id="3.80.10.10:FF:000383">
    <property type="entry name" value="Leucine-rich repeat receptor protein kinase EMS1"/>
    <property type="match status" value="1"/>
</dbReference>
<dbReference type="InterPro" id="IPR001611">
    <property type="entry name" value="Leu-rich_rpt"/>
</dbReference>
<dbReference type="STRING" id="1754192.A0A1Y1X1N0"/>
<feature type="transmembrane region" description="Helical" evidence="3">
    <location>
        <begin position="342"/>
        <end position="363"/>
    </location>
</feature>
<keyword evidence="3" id="KW-0812">Transmembrane</keyword>
<keyword evidence="2" id="KW-0677">Repeat</keyword>
<dbReference type="Pfam" id="PF13516">
    <property type="entry name" value="LRR_6"/>
    <property type="match status" value="2"/>
</dbReference>
<evidence type="ECO:0000256" key="1">
    <source>
        <dbReference type="ARBA" id="ARBA00022614"/>
    </source>
</evidence>